<dbReference type="InterPro" id="IPR007695">
    <property type="entry name" value="DNA_mismatch_repair_MutS-lik_N"/>
</dbReference>
<dbReference type="Pfam" id="PF05192">
    <property type="entry name" value="MutS_III"/>
    <property type="match status" value="1"/>
</dbReference>
<dbReference type="Gene3D" id="3.40.1170.10">
    <property type="entry name" value="DNA repair protein MutS, domain I"/>
    <property type="match status" value="1"/>
</dbReference>
<dbReference type="InterPro" id="IPR016151">
    <property type="entry name" value="DNA_mismatch_repair_MutS_N"/>
</dbReference>
<dbReference type="GO" id="GO:0006298">
    <property type="term" value="P:mismatch repair"/>
    <property type="evidence" value="ECO:0007669"/>
    <property type="project" value="InterPro"/>
</dbReference>
<dbReference type="Pfam" id="PF05190">
    <property type="entry name" value="MutS_IV"/>
    <property type="match status" value="1"/>
</dbReference>
<feature type="region of interest" description="Disordered" evidence="7">
    <location>
        <begin position="1"/>
        <end position="86"/>
    </location>
</feature>
<dbReference type="SUPFAM" id="SSF63748">
    <property type="entry name" value="Tudor/PWWP/MBT"/>
    <property type="match status" value="1"/>
</dbReference>
<dbReference type="GO" id="GO:0140664">
    <property type="term" value="F:ATP-dependent DNA damage sensor activity"/>
    <property type="evidence" value="ECO:0007669"/>
    <property type="project" value="InterPro"/>
</dbReference>
<keyword evidence="5 6" id="KW-0238">DNA-binding</keyword>
<feature type="compositionally biased region" description="Basic and acidic residues" evidence="7">
    <location>
        <begin position="113"/>
        <end position="122"/>
    </location>
</feature>
<dbReference type="FunFam" id="3.40.1170.10:FF:000002">
    <property type="entry name" value="DNA mismatch repair protein"/>
    <property type="match status" value="1"/>
</dbReference>
<dbReference type="FunFam" id="1.10.1420.10:FF:000005">
    <property type="entry name" value="DNA mismatch repair protein"/>
    <property type="match status" value="1"/>
</dbReference>
<dbReference type="Gene3D" id="3.30.420.110">
    <property type="entry name" value="MutS, connector domain"/>
    <property type="match status" value="1"/>
</dbReference>
<dbReference type="CDD" id="cd05837">
    <property type="entry name" value="PWWP_MSH6"/>
    <property type="match status" value="1"/>
</dbReference>
<dbReference type="Gene3D" id="2.30.30.140">
    <property type="match status" value="1"/>
</dbReference>
<dbReference type="SMART" id="SM00293">
    <property type="entry name" value="PWWP"/>
    <property type="match status" value="1"/>
</dbReference>
<feature type="compositionally biased region" description="Low complexity" evidence="7">
    <location>
        <begin position="21"/>
        <end position="56"/>
    </location>
</feature>
<feature type="compositionally biased region" description="Polar residues" evidence="7">
    <location>
        <begin position="340"/>
        <end position="351"/>
    </location>
</feature>
<dbReference type="STRING" id="282301.A0A267GH78"/>
<dbReference type="SMART" id="SM00533">
    <property type="entry name" value="MUTSd"/>
    <property type="match status" value="1"/>
</dbReference>
<feature type="compositionally biased region" description="Basic residues" evidence="7">
    <location>
        <begin position="57"/>
        <end position="69"/>
    </location>
</feature>
<dbReference type="PROSITE" id="PS00486">
    <property type="entry name" value="DNA_MISMATCH_REPAIR_2"/>
    <property type="match status" value="1"/>
</dbReference>
<accession>A0A267GH78</accession>
<dbReference type="SUPFAM" id="SSF52540">
    <property type="entry name" value="P-loop containing nucleoside triphosphate hydrolases"/>
    <property type="match status" value="1"/>
</dbReference>
<dbReference type="SMART" id="SM00534">
    <property type="entry name" value="MUTSac"/>
    <property type="match status" value="1"/>
</dbReference>
<dbReference type="InterPro" id="IPR007861">
    <property type="entry name" value="DNA_mismatch_repair_MutS_clamp"/>
</dbReference>
<feature type="domain" description="PWWP" evidence="8">
    <location>
        <begin position="84"/>
        <end position="149"/>
    </location>
</feature>
<keyword evidence="10" id="KW-1185">Reference proteome</keyword>
<dbReference type="FunFam" id="3.40.50.300:FF:000645">
    <property type="entry name" value="DNA mismatch repair protein"/>
    <property type="match status" value="1"/>
</dbReference>
<feature type="compositionally biased region" description="Polar residues" evidence="7">
    <location>
        <begin position="1"/>
        <end position="17"/>
    </location>
</feature>
<evidence type="ECO:0000256" key="2">
    <source>
        <dbReference type="ARBA" id="ARBA00022741"/>
    </source>
</evidence>
<dbReference type="InterPro" id="IPR017261">
    <property type="entry name" value="DNA_mismatch_repair_MutS/MSH"/>
</dbReference>
<dbReference type="Pfam" id="PF00488">
    <property type="entry name" value="MutS_V"/>
    <property type="match status" value="1"/>
</dbReference>
<sequence length="1415" mass="154764">MSQKSILQFFSPQNSGQAKKLPWPAASPSAGALSSPSGAAKTPKSLKAPAQSASSAKKQKSISKTPKRKDKTDKQQQVPGRPAEGDLVWARMDPYPWWPALVCRHPTRRRTFEANRRPDRPGRVHVQFLDSPPNRSWVPADCVQLWTDLAGGNCEQARSMMSCGESMEPEDPKLAAAYKMALDAQPLSRSDRLDKLLAQQEPSSGEEDNAGPNGTSIDEDADEAVSTVRKRGREESPDANSGPASKLPARKKRRVAVIESDDDEEPKAESDMDSDYSPGKSGTSSSEESAEEEEDDASEEDSADSSADSGSDLENVSPPSRRRKAAAADKKKQKNPKTLADTSIASTTKTTPARKPGSGLSRLAAFSPASVASSDGEASFSASALDRSTLASAGAADDDDVQLGGGQQQIWDHLKLDWLRPERIRDSAGRRPDNPEYDGRTLLVPERYYTQVTPAMRQWWELKSRHFDTVLFFKVGKFYELYHMDAVLGVQELNLSYMRGAYAHSGFPEVSFGRMADSLVQKGYKVARVEQTETPDQMQERTRGRPGKEKVMRREICRVTTPGTRLASHWDGDALVTKAQYLLAVKEAVQCNAGSADSDSTQQQVSLQFGVAFVDTTIGQVWVGQFADDCHCSRLRTLIAHHPPAQLLHERGRLRPATLAILNGCLRAVPKEALTPGREFWDSGRCLAHLAEAPYFVDNGKFAWPEGLQPLLCESDSLGRTAARQWELGVSALGGLVHYLSRCLIDHDVLSMRNFAVYRPADSGSAADEAGADEAEMKAADAPPFYASQTHAVLDGIALANLDVFAEQQRGGGGSSEATLYSRLDRCGTAFGKRLLQQWLCAPLCHPEAIQRRQEAVAELVSADRQVCQELSAGLKKLPDLEKLTAKMHVFGCRPAGTDHPDQRAVLFEAVQYNKRKIEDFLGLLAGFEAACRLMAGLAERKLFDSELLRQLINPTESGGRFPSLLPTVRGLRGSFDNERAKREGVIIPERGVLGEYDEAVSGLTDCEQRAKAFLAEQGGRLGCKLNFVGSGRTRYQVELAESRASRVPSNWTVSGSRKGFKRFRCPETDELLASVQALEEQKAAALKDVMCRLFHRFDSHYEKWMAAVQCLAVLDVLLSLAEFSRTCDGGEMCRPTIVALQPDTEPFLTIRQGRHPFVSRTFSAGGYIPNDTSLGKPAGSDDPSGAPFVLVTGPNMGGKSTLMRQVALIVVLAQLGCYVPAEECTLTPVDRIFTRLGASDRIMTGESTFLVEMSETSAILRHATRHSLVLLDELGRGTSTYDGTAVAYGVVRELAHTIRCRTLFSTHYHFLVEEFIGDPRVKLGHMACQVERDGEGEDDVGSESITFLYKLRPGACPRSYGFNAARLAGLPADVVRRAVARARQLERQVAVVKLLVHARAGRLAAADLAAFRSG</sequence>
<dbReference type="SUPFAM" id="SSF55271">
    <property type="entry name" value="DNA repair protein MutS, domain I"/>
    <property type="match status" value="1"/>
</dbReference>
<dbReference type="GO" id="GO:0030983">
    <property type="term" value="F:mismatched DNA binding"/>
    <property type="evidence" value="ECO:0007669"/>
    <property type="project" value="UniProtKB-UniRule"/>
</dbReference>
<keyword evidence="3 6" id="KW-0227">DNA damage</keyword>
<comment type="function">
    <text evidence="6">Component of the post-replicative DNA mismatch repair system (MMR).</text>
</comment>
<dbReference type="OrthoDB" id="10252754at2759"/>
<feature type="compositionally biased region" description="Acidic residues" evidence="7">
    <location>
        <begin position="288"/>
        <end position="303"/>
    </location>
</feature>
<dbReference type="NCBIfam" id="NF003810">
    <property type="entry name" value="PRK05399.1"/>
    <property type="match status" value="1"/>
</dbReference>
<protein>
    <recommendedName>
        <fullName evidence="6">DNA mismatch repair protein</fullName>
    </recommendedName>
</protein>
<evidence type="ECO:0000256" key="4">
    <source>
        <dbReference type="ARBA" id="ARBA00022840"/>
    </source>
</evidence>
<dbReference type="GO" id="GO:0005524">
    <property type="term" value="F:ATP binding"/>
    <property type="evidence" value="ECO:0007669"/>
    <property type="project" value="UniProtKB-UniRule"/>
</dbReference>
<proteinExistence type="inferred from homology"/>
<feature type="compositionally biased region" description="Basic residues" evidence="7">
    <location>
        <begin position="320"/>
        <end position="335"/>
    </location>
</feature>
<evidence type="ECO:0000256" key="7">
    <source>
        <dbReference type="SAM" id="MobiDB-lite"/>
    </source>
</evidence>
<dbReference type="PROSITE" id="PS50812">
    <property type="entry name" value="PWWP"/>
    <property type="match status" value="1"/>
</dbReference>
<comment type="caution">
    <text evidence="9">The sequence shown here is derived from an EMBL/GenBank/DDBJ whole genome shotgun (WGS) entry which is preliminary data.</text>
</comment>
<dbReference type="InterPro" id="IPR027417">
    <property type="entry name" value="P-loop_NTPase"/>
</dbReference>
<dbReference type="EMBL" id="NIVC01000330">
    <property type="protein sequence ID" value="PAA85398.1"/>
    <property type="molecule type" value="Genomic_DNA"/>
</dbReference>
<feature type="region of interest" description="Disordered" evidence="7">
    <location>
        <begin position="185"/>
        <end position="361"/>
    </location>
</feature>
<dbReference type="Pfam" id="PF00855">
    <property type="entry name" value="PWWP"/>
    <property type="match status" value="1"/>
</dbReference>
<evidence type="ECO:0000256" key="5">
    <source>
        <dbReference type="ARBA" id="ARBA00023125"/>
    </source>
</evidence>
<dbReference type="Gene3D" id="1.10.1420.10">
    <property type="match status" value="2"/>
</dbReference>
<reference evidence="9 10" key="1">
    <citation type="submission" date="2017-06" db="EMBL/GenBank/DDBJ databases">
        <title>A platform for efficient transgenesis in Macrostomum lignano, a flatworm model organism for stem cell research.</title>
        <authorList>
            <person name="Berezikov E."/>
        </authorList>
    </citation>
    <scope>NUCLEOTIDE SEQUENCE [LARGE SCALE GENOMIC DNA]</scope>
    <source>
        <strain evidence="9">DV1</strain>
        <tissue evidence="9">Whole organism</tissue>
    </source>
</reference>
<keyword evidence="6" id="KW-0234">DNA repair</keyword>
<evidence type="ECO:0000256" key="6">
    <source>
        <dbReference type="PIRNR" id="PIRNR037677"/>
    </source>
</evidence>
<evidence type="ECO:0000313" key="10">
    <source>
        <dbReference type="Proteomes" id="UP000215902"/>
    </source>
</evidence>
<gene>
    <name evidence="9" type="ORF">BOX15_Mlig007712g2</name>
</gene>
<feature type="region of interest" description="Disordered" evidence="7">
    <location>
        <begin position="113"/>
        <end position="133"/>
    </location>
</feature>
<feature type="compositionally biased region" description="Acidic residues" evidence="7">
    <location>
        <begin position="259"/>
        <end position="274"/>
    </location>
</feature>
<dbReference type="SUPFAM" id="SSF53150">
    <property type="entry name" value="DNA repair protein MutS, domain II"/>
    <property type="match status" value="1"/>
</dbReference>
<dbReference type="GO" id="GO:0032301">
    <property type="term" value="C:MutSalpha complex"/>
    <property type="evidence" value="ECO:0007669"/>
    <property type="project" value="TreeGrafter"/>
</dbReference>
<keyword evidence="2 6" id="KW-0547">Nucleotide-binding</keyword>
<evidence type="ECO:0000313" key="9">
    <source>
        <dbReference type="EMBL" id="PAA85398.1"/>
    </source>
</evidence>
<dbReference type="InterPro" id="IPR045076">
    <property type="entry name" value="MutS"/>
</dbReference>
<dbReference type="PANTHER" id="PTHR11361:SF148">
    <property type="entry name" value="DNA MISMATCH REPAIR PROTEIN MSH6"/>
    <property type="match status" value="1"/>
</dbReference>
<dbReference type="PIRSF" id="PIRSF037677">
    <property type="entry name" value="DNA_mis_repair_Msh6"/>
    <property type="match status" value="1"/>
</dbReference>
<name>A0A267GH78_9PLAT</name>
<dbReference type="Pfam" id="PF01624">
    <property type="entry name" value="MutS_I"/>
    <property type="match status" value="1"/>
</dbReference>
<dbReference type="InterPro" id="IPR000313">
    <property type="entry name" value="PWWP_dom"/>
</dbReference>
<comment type="similarity">
    <text evidence="1 6">Belongs to the DNA mismatch repair MutS family.</text>
</comment>
<evidence type="ECO:0000256" key="1">
    <source>
        <dbReference type="ARBA" id="ARBA00006271"/>
    </source>
</evidence>
<dbReference type="SUPFAM" id="SSF48334">
    <property type="entry name" value="DNA repair protein MutS, domain III"/>
    <property type="match status" value="1"/>
</dbReference>
<keyword evidence="4 6" id="KW-0067">ATP-binding</keyword>
<dbReference type="Proteomes" id="UP000215902">
    <property type="component" value="Unassembled WGS sequence"/>
</dbReference>
<dbReference type="InterPro" id="IPR036187">
    <property type="entry name" value="DNA_mismatch_repair_MutS_sf"/>
</dbReference>
<evidence type="ECO:0000256" key="3">
    <source>
        <dbReference type="ARBA" id="ARBA00022763"/>
    </source>
</evidence>
<dbReference type="InterPro" id="IPR007696">
    <property type="entry name" value="DNA_mismatch_repair_MutS_core"/>
</dbReference>
<dbReference type="PANTHER" id="PTHR11361">
    <property type="entry name" value="DNA MISMATCH REPAIR PROTEIN MUTS FAMILY MEMBER"/>
    <property type="match status" value="1"/>
</dbReference>
<dbReference type="InterPro" id="IPR000432">
    <property type="entry name" value="DNA_mismatch_repair_MutS_C"/>
</dbReference>
<organism evidence="9 10">
    <name type="scientific">Macrostomum lignano</name>
    <dbReference type="NCBI Taxonomy" id="282301"/>
    <lineage>
        <taxon>Eukaryota</taxon>
        <taxon>Metazoa</taxon>
        <taxon>Spiralia</taxon>
        <taxon>Lophotrochozoa</taxon>
        <taxon>Platyhelminthes</taxon>
        <taxon>Rhabditophora</taxon>
        <taxon>Macrostomorpha</taxon>
        <taxon>Macrostomida</taxon>
        <taxon>Macrostomidae</taxon>
        <taxon>Macrostomum</taxon>
    </lineage>
</organism>
<dbReference type="InterPro" id="IPR036678">
    <property type="entry name" value="MutS_con_dom_sf"/>
</dbReference>
<dbReference type="Gene3D" id="3.40.50.300">
    <property type="entry name" value="P-loop containing nucleotide triphosphate hydrolases"/>
    <property type="match status" value="1"/>
</dbReference>
<evidence type="ECO:0000259" key="8">
    <source>
        <dbReference type="PROSITE" id="PS50812"/>
    </source>
</evidence>